<accession>A0A6V7VHA0</accession>
<dbReference type="EMBL" id="CAJEWN010000233">
    <property type="protein sequence ID" value="CAD2174325.1"/>
    <property type="molecule type" value="Genomic_DNA"/>
</dbReference>
<keyword evidence="7" id="KW-0256">Endoplasmic reticulum</keyword>
<comment type="function">
    <text evidence="13">Cytochromes P450 are a group of heme-thiolate monooxygenases. They oxidize a variety of structurally unrelated compounds, including steroids, fatty acids, and xenobiotics.</text>
</comment>
<evidence type="ECO:0000256" key="10">
    <source>
        <dbReference type="ARBA" id="ARBA00023004"/>
    </source>
</evidence>
<evidence type="ECO:0000256" key="15">
    <source>
        <dbReference type="RuleBase" id="RU000461"/>
    </source>
</evidence>
<dbReference type="GO" id="GO:0005789">
    <property type="term" value="C:endoplasmic reticulum membrane"/>
    <property type="evidence" value="ECO:0007669"/>
    <property type="project" value="UniProtKB-SubCell"/>
</dbReference>
<dbReference type="PANTHER" id="PTHR24302:SF15">
    <property type="entry name" value="FATTY-ACID PEROXYGENASE"/>
    <property type="match status" value="1"/>
</dbReference>
<comment type="caution">
    <text evidence="17">The sequence shown here is derived from an EMBL/GenBank/DDBJ whole genome shotgun (WGS) entry which is preliminary data.</text>
</comment>
<evidence type="ECO:0000256" key="11">
    <source>
        <dbReference type="ARBA" id="ARBA00023033"/>
    </source>
</evidence>
<evidence type="ECO:0000256" key="5">
    <source>
        <dbReference type="ARBA" id="ARBA00022617"/>
    </source>
</evidence>
<feature type="transmembrane region" description="Helical" evidence="16">
    <location>
        <begin position="246"/>
        <end position="266"/>
    </location>
</feature>
<dbReference type="PANTHER" id="PTHR24302">
    <property type="entry name" value="CYTOCHROME P450 FAMILY 3"/>
    <property type="match status" value="1"/>
</dbReference>
<evidence type="ECO:0000256" key="14">
    <source>
        <dbReference type="PIRSR" id="PIRSR602401-1"/>
    </source>
</evidence>
<keyword evidence="16" id="KW-1133">Transmembrane helix</keyword>
<dbReference type="InterPro" id="IPR050705">
    <property type="entry name" value="Cytochrome_P450_3A"/>
</dbReference>
<dbReference type="InterPro" id="IPR002401">
    <property type="entry name" value="Cyt_P450_E_grp-I"/>
</dbReference>
<dbReference type="OrthoDB" id="2789670at2759"/>
<dbReference type="AlphaFoldDB" id="A0A6V7VHA0"/>
<feature type="transmembrane region" description="Helical" evidence="16">
    <location>
        <begin position="12"/>
        <end position="42"/>
    </location>
</feature>
<dbReference type="InterPro" id="IPR036396">
    <property type="entry name" value="Cyt_P450_sf"/>
</dbReference>
<organism evidence="17 18">
    <name type="scientific">Meloidogyne enterolobii</name>
    <name type="common">Root-knot nematode worm</name>
    <name type="synonym">Meloidogyne mayaguensis</name>
    <dbReference type="NCBI Taxonomy" id="390850"/>
    <lineage>
        <taxon>Eukaryota</taxon>
        <taxon>Metazoa</taxon>
        <taxon>Ecdysozoa</taxon>
        <taxon>Nematoda</taxon>
        <taxon>Chromadorea</taxon>
        <taxon>Rhabditida</taxon>
        <taxon>Tylenchina</taxon>
        <taxon>Tylenchomorpha</taxon>
        <taxon>Tylenchoidea</taxon>
        <taxon>Meloidogynidae</taxon>
        <taxon>Meloidogyninae</taxon>
        <taxon>Meloidogyne</taxon>
    </lineage>
</organism>
<evidence type="ECO:0000256" key="12">
    <source>
        <dbReference type="ARBA" id="ARBA00023136"/>
    </source>
</evidence>
<proteinExistence type="inferred from homology"/>
<dbReference type="GO" id="GO:0016705">
    <property type="term" value="F:oxidoreductase activity, acting on paired donors, with incorporation or reduction of molecular oxygen"/>
    <property type="evidence" value="ECO:0007669"/>
    <property type="project" value="InterPro"/>
</dbReference>
<evidence type="ECO:0000313" key="18">
    <source>
        <dbReference type="Proteomes" id="UP000580250"/>
    </source>
</evidence>
<dbReference type="Pfam" id="PF00067">
    <property type="entry name" value="p450"/>
    <property type="match status" value="1"/>
</dbReference>
<dbReference type="Proteomes" id="UP000580250">
    <property type="component" value="Unassembled WGS sequence"/>
</dbReference>
<feature type="binding site" description="axial binding residue" evidence="14">
    <location>
        <position position="496"/>
    </location>
    <ligand>
        <name>heme</name>
        <dbReference type="ChEBI" id="CHEBI:30413"/>
    </ligand>
    <ligandPart>
        <name>Fe</name>
        <dbReference type="ChEBI" id="CHEBI:18248"/>
    </ligandPart>
</feature>
<dbReference type="PRINTS" id="PR00385">
    <property type="entry name" value="P450"/>
</dbReference>
<keyword evidence="12 16" id="KW-0472">Membrane</keyword>
<evidence type="ECO:0000256" key="16">
    <source>
        <dbReference type="SAM" id="Phobius"/>
    </source>
</evidence>
<dbReference type="GO" id="GO:0005506">
    <property type="term" value="F:iron ion binding"/>
    <property type="evidence" value="ECO:0007669"/>
    <property type="project" value="InterPro"/>
</dbReference>
<keyword evidence="5 14" id="KW-0349">Heme</keyword>
<dbReference type="InterPro" id="IPR017972">
    <property type="entry name" value="Cyt_P450_CS"/>
</dbReference>
<sequence length="552" mass="64452">MKDFGRGDEFIIILIFILLFYKFTQFYSFIILSILLLCFWLWRLYDKKQYWQKQGVPSSPANLFVGHMKEVRSYNGVIEFEKEQFKKFGKTYGMYFLDMNCLVTMDLDLIKQICIKDFAHFPARFSGLPDTQNKKIIQKSLLRSMVSVIQGDDWRRVRNRITPAFTTGKLKKIIPTIAESSNHLINYISRKYVVTNEEIPLKEIFGRFALDVIGRSGFSSDFKTFSDEDSEIVKQTLVFSNPARNMVYFAFMTFFPFLNSLLERFFSFDLWDMPAQRFFHGIMSKLYDERKDDSEAKDKYNDIFQLLMNAVNDSEASELEDVTKGQTTDELNNNLITKQYDKYLSKIELFAQGLILLIAGYDTTGSVLQFAIYMLAMNPEVQAKLREEINCVLGEEEQISYEHLKRMEYLQAVVQETLRMYPPAPASNRECNSNLNINGINLREGDLVFIPIYSIQHNEEFYPEPEKFKPERFIREEKTSLDPLTFLAFGLGQRNCIGMRFAEFQMHVVIALIVRRFNFKPGPNSPSLPLELESIMLLRPKEKLVVLAEDLL</sequence>
<gene>
    <name evidence="17" type="ORF">MENT_LOCUS25977</name>
</gene>
<evidence type="ECO:0000256" key="4">
    <source>
        <dbReference type="ARBA" id="ARBA00010617"/>
    </source>
</evidence>
<evidence type="ECO:0000313" key="17">
    <source>
        <dbReference type="EMBL" id="CAD2174325.1"/>
    </source>
</evidence>
<evidence type="ECO:0000256" key="6">
    <source>
        <dbReference type="ARBA" id="ARBA00022723"/>
    </source>
</evidence>
<evidence type="ECO:0000256" key="3">
    <source>
        <dbReference type="ARBA" id="ARBA00004406"/>
    </source>
</evidence>
<keyword evidence="11 15" id="KW-0503">Monooxygenase</keyword>
<dbReference type="GO" id="GO:0020037">
    <property type="term" value="F:heme binding"/>
    <property type="evidence" value="ECO:0007669"/>
    <property type="project" value="InterPro"/>
</dbReference>
<evidence type="ECO:0000256" key="13">
    <source>
        <dbReference type="ARBA" id="ARBA00043906"/>
    </source>
</evidence>
<reference evidence="17 18" key="1">
    <citation type="submission" date="2020-08" db="EMBL/GenBank/DDBJ databases">
        <authorList>
            <person name="Koutsovoulos G."/>
            <person name="Danchin GJ E."/>
        </authorList>
    </citation>
    <scope>NUCLEOTIDE SEQUENCE [LARGE SCALE GENOMIC DNA]</scope>
</reference>
<evidence type="ECO:0000256" key="1">
    <source>
        <dbReference type="ARBA" id="ARBA00001971"/>
    </source>
</evidence>
<evidence type="ECO:0000256" key="7">
    <source>
        <dbReference type="ARBA" id="ARBA00022824"/>
    </source>
</evidence>
<keyword evidence="8" id="KW-0492">Microsome</keyword>
<comment type="subcellular location">
    <subcellularLocation>
        <location evidence="3">Endoplasmic reticulum membrane</location>
        <topology evidence="3">Peripheral membrane protein</topology>
    </subcellularLocation>
    <subcellularLocation>
        <location evidence="2">Microsome membrane</location>
        <topology evidence="2">Peripheral membrane protein</topology>
    </subcellularLocation>
</comment>
<name>A0A6V7VHA0_MELEN</name>
<dbReference type="PROSITE" id="PS00086">
    <property type="entry name" value="CYTOCHROME_P450"/>
    <property type="match status" value="1"/>
</dbReference>
<keyword evidence="6 14" id="KW-0479">Metal-binding</keyword>
<evidence type="ECO:0000256" key="8">
    <source>
        <dbReference type="ARBA" id="ARBA00022848"/>
    </source>
</evidence>
<evidence type="ECO:0000256" key="9">
    <source>
        <dbReference type="ARBA" id="ARBA00023002"/>
    </source>
</evidence>
<dbReference type="PRINTS" id="PR00463">
    <property type="entry name" value="EP450I"/>
</dbReference>
<evidence type="ECO:0000256" key="2">
    <source>
        <dbReference type="ARBA" id="ARBA00004174"/>
    </source>
</evidence>
<comment type="similarity">
    <text evidence="4 15">Belongs to the cytochrome P450 family.</text>
</comment>
<dbReference type="GO" id="GO:0008395">
    <property type="term" value="F:steroid hydroxylase activity"/>
    <property type="evidence" value="ECO:0007669"/>
    <property type="project" value="TreeGrafter"/>
</dbReference>
<dbReference type="Gene3D" id="1.10.630.10">
    <property type="entry name" value="Cytochrome P450"/>
    <property type="match status" value="1"/>
</dbReference>
<keyword evidence="16" id="KW-0812">Transmembrane</keyword>
<dbReference type="SUPFAM" id="SSF48264">
    <property type="entry name" value="Cytochrome P450"/>
    <property type="match status" value="1"/>
</dbReference>
<keyword evidence="9 15" id="KW-0560">Oxidoreductase</keyword>
<comment type="cofactor">
    <cofactor evidence="1 14">
        <name>heme</name>
        <dbReference type="ChEBI" id="CHEBI:30413"/>
    </cofactor>
</comment>
<keyword evidence="10 14" id="KW-0408">Iron</keyword>
<protein>
    <submittedName>
        <fullName evidence="17">Uncharacterized protein</fullName>
    </submittedName>
</protein>
<dbReference type="InterPro" id="IPR001128">
    <property type="entry name" value="Cyt_P450"/>
</dbReference>
<dbReference type="FunFam" id="1.10.630.10:FF:000042">
    <property type="entry name" value="Cytochrome P450"/>
    <property type="match status" value="1"/>
</dbReference>